<dbReference type="PANTHER" id="PTHR39460:SF1">
    <property type="entry name" value="C6 TRANSCRIPTION FACTOR"/>
    <property type="match status" value="1"/>
</dbReference>
<reference evidence="4" key="1">
    <citation type="submission" date="2014-09" db="EMBL/GenBank/DDBJ databases">
        <title>Genome sequence of the luminous mushroom Mycena chlorophos for searching fungal bioluminescence genes.</title>
        <authorList>
            <person name="Tanaka Y."/>
            <person name="Kasuga D."/>
            <person name="Oba Y."/>
            <person name="Hase S."/>
            <person name="Sato K."/>
            <person name="Oba Y."/>
            <person name="Sakakibara Y."/>
        </authorList>
    </citation>
    <scope>NUCLEOTIDE SEQUENCE</scope>
</reference>
<protein>
    <recommendedName>
        <fullName evidence="3">DUF7729 domain-containing protein</fullName>
    </recommendedName>
</protein>
<feature type="region of interest" description="Disordered" evidence="1">
    <location>
        <begin position="824"/>
        <end position="849"/>
    </location>
</feature>
<dbReference type="Gene3D" id="3.80.10.10">
    <property type="entry name" value="Ribonuclease Inhibitor"/>
    <property type="match status" value="1"/>
</dbReference>
<feature type="compositionally biased region" description="Low complexity" evidence="1">
    <location>
        <begin position="906"/>
        <end position="921"/>
    </location>
</feature>
<dbReference type="Proteomes" id="UP000815677">
    <property type="component" value="Unassembled WGS sequence"/>
</dbReference>
<feature type="region of interest" description="Disordered" evidence="1">
    <location>
        <begin position="893"/>
        <end position="921"/>
    </location>
</feature>
<gene>
    <name evidence="4" type="ORF">MCHLO_13895</name>
</gene>
<dbReference type="InterPro" id="IPR032675">
    <property type="entry name" value="LRR_dom_sf"/>
</dbReference>
<dbReference type="InterPro" id="IPR056146">
    <property type="entry name" value="DUF7729"/>
</dbReference>
<sequence length="1459" mass="157460">MVCFGTGLTTVSLAKRTSNDPLYSNTPTVLSKTSIDIRMSYHYPNHELEDTLIQISRVVRANSGVSTVRRLQPQVPQRPRTPSDCDLVLMAQVAGVFTATDRLLVQRERSMRQETQLSAFAAQSSTGRSLVDHLYMAGDIIHRWRVLLPLYSMEANGHACALCLPVCLDLNTVHDHVFWVRDPRLSFMLTPPPSPGLLTKGTTATPGTARSASSLKRRQIALVVVVPLVLALVTFSTHYISRPTFPDSSILNWEHAWMRRHELVFWPRDDSAAPSAASSSVTTSSAAASASSSAFDSSSTATPTEPPSQQTIPTVPTTAPTLPTPFPQPYDSDLSQNFSSVSCFDFFQNMTNTVPFRTCRAFSFLLQASDAFIAAQEDLNELNSVVWGTCNTDTDADNCAANMAWFESTLTSACAEDLKAANSMARSAQIALNSYGVMRSAGCLIDPASNTYCYLNAVHNSNPSDSYYYSLPLGISIPNNTIASCSACTESLMTLYYSALGDDGMGALKETYPTAAKIAVADCGTSLCLDPLYEVSWNAEPSLRSLRECDQFRDLPPTCHSPPFQTSFSAGPCHRESVFGRTDSELAHDDGFPAYLVGPTAKCQEVDLEIAEVQKTMNALVARRNALREDIDAHSSLISPIRRLPLDLLQRIFMETLPTDRNCVMSATEAPLLLGRVCSGWRRLADATPLLWARLHVFIPTGPHTYHTRHGGIGDVVVPPKVKKIQDQRISVLKSWLKKSEQCPVSVSLYYPGFGSLQEIVDALRTFSTRWEHIVINTQSDALASLVSITPEEVPLLRAFSVVERPTTRVQDMAAFMQMMQGQALPPQNNANPAGPAPNAPNANANVNANAPNTVAANAPAVALNAFNPNPNTPNAAGNPPHTLVTAFGAAHQNVPNAPNAPNPNPANANPNANAPANQNPPLNVGVPMFGNMGQWVMLNGGAWMTGPAAAPNAPAINPPVVNVPATNPPAVNPLNAPNPPIAHANPIPLPNFGLFGNMPQPLLVNVPPLFGAGGPAAANAPAANAPVANAAGANVAPNAAVANAPAFPLNAPAPNPLVVNQPVPALNVPAVNAPLAGNPNFFNALGNIFGFNPQDQQADDQSEQLLWETAGIIRAPHLTSLSLNTLAFNLFELPLKWEQITELNLDRPGLQDGTSISSRDTVQLLERCPNLAQFRIIVQDAQEPMPVHTQDGRRLLHDKLETFHLVTPLSHSFAHAPGNPLSSPFGLIAPRLHLTNLKTFNFFGYGGVSYTPEFFAHNFVATAPLLHTLQINVYTFAELELVDLIRNLPPSIRVLTFPLGRGSAGLFDFEMGLGVLGDAFLDSLMAPDVDESEEESTLAALPLPKLETLEIHGRVGFSEAALLRFIEQRITCLRRVLVSFAKTSSRYAAQQTGQPPSRKKLTPVELARIKALIKGEVRGLKVELKYPDKSARIPTSPWTGLAGAGPVDDPHHDWLLLD</sequence>
<keyword evidence="2" id="KW-0472">Membrane</keyword>
<proteinExistence type="predicted"/>
<feature type="compositionally biased region" description="Low complexity" evidence="1">
    <location>
        <begin position="294"/>
        <end position="321"/>
    </location>
</feature>
<feature type="domain" description="DUF7729" evidence="3">
    <location>
        <begin position="325"/>
        <end position="526"/>
    </location>
</feature>
<feature type="compositionally biased region" description="Low complexity" evidence="1">
    <location>
        <begin position="840"/>
        <end position="849"/>
    </location>
</feature>
<accession>A0ABQ0M1Z1</accession>
<name>A0ABQ0M1Z1_MYCCL</name>
<evidence type="ECO:0000313" key="5">
    <source>
        <dbReference type="Proteomes" id="UP000815677"/>
    </source>
</evidence>
<evidence type="ECO:0000256" key="2">
    <source>
        <dbReference type="SAM" id="Phobius"/>
    </source>
</evidence>
<evidence type="ECO:0000313" key="4">
    <source>
        <dbReference type="EMBL" id="GAT57346.1"/>
    </source>
</evidence>
<feature type="transmembrane region" description="Helical" evidence="2">
    <location>
        <begin position="220"/>
        <end position="240"/>
    </location>
</feature>
<dbReference type="PANTHER" id="PTHR39460">
    <property type="entry name" value="EXPRESSED PROTEIN"/>
    <property type="match status" value="1"/>
</dbReference>
<evidence type="ECO:0000259" key="3">
    <source>
        <dbReference type="Pfam" id="PF24855"/>
    </source>
</evidence>
<dbReference type="EMBL" id="DF849438">
    <property type="protein sequence ID" value="GAT57346.1"/>
    <property type="molecule type" value="Genomic_DNA"/>
</dbReference>
<keyword evidence="5" id="KW-1185">Reference proteome</keyword>
<keyword evidence="2" id="KW-0812">Transmembrane</keyword>
<evidence type="ECO:0000256" key="1">
    <source>
        <dbReference type="SAM" id="MobiDB-lite"/>
    </source>
</evidence>
<feature type="compositionally biased region" description="Low complexity" evidence="1">
    <location>
        <begin position="824"/>
        <end position="834"/>
    </location>
</feature>
<dbReference type="Pfam" id="PF24855">
    <property type="entry name" value="DUF7729"/>
    <property type="match status" value="1"/>
</dbReference>
<keyword evidence="2" id="KW-1133">Transmembrane helix</keyword>
<feature type="region of interest" description="Disordered" evidence="1">
    <location>
        <begin position="294"/>
        <end position="327"/>
    </location>
</feature>
<organism evidence="4 5">
    <name type="scientific">Mycena chlorophos</name>
    <name type="common">Agaric fungus</name>
    <name type="synonym">Agaricus chlorophos</name>
    <dbReference type="NCBI Taxonomy" id="658473"/>
    <lineage>
        <taxon>Eukaryota</taxon>
        <taxon>Fungi</taxon>
        <taxon>Dikarya</taxon>
        <taxon>Basidiomycota</taxon>
        <taxon>Agaricomycotina</taxon>
        <taxon>Agaricomycetes</taxon>
        <taxon>Agaricomycetidae</taxon>
        <taxon>Agaricales</taxon>
        <taxon>Marasmiineae</taxon>
        <taxon>Mycenaceae</taxon>
        <taxon>Mycena</taxon>
    </lineage>
</organism>